<evidence type="ECO:0000313" key="3">
    <source>
        <dbReference type="Proteomes" id="UP000039865"/>
    </source>
</evidence>
<dbReference type="Proteomes" id="UP000039865">
    <property type="component" value="Unassembled WGS sequence"/>
</dbReference>
<dbReference type="InParanoid" id="A0A078AXY0"/>
<accession>A0A078AXY0</accession>
<organism evidence="2 3">
    <name type="scientific">Stylonychia lemnae</name>
    <name type="common">Ciliate</name>
    <dbReference type="NCBI Taxonomy" id="5949"/>
    <lineage>
        <taxon>Eukaryota</taxon>
        <taxon>Sar</taxon>
        <taxon>Alveolata</taxon>
        <taxon>Ciliophora</taxon>
        <taxon>Intramacronucleata</taxon>
        <taxon>Spirotrichea</taxon>
        <taxon>Stichotrichia</taxon>
        <taxon>Sporadotrichida</taxon>
        <taxon>Oxytrichidae</taxon>
        <taxon>Stylonychinae</taxon>
        <taxon>Stylonychia</taxon>
    </lineage>
</organism>
<keyword evidence="1" id="KW-0472">Membrane</keyword>
<sequence>MTYFKKPPSFLVQDPIDYFRKITSKQNNRLFALELLLNYTDDKETTFLNDSQLYQTQYKEVISDYFDDFIKSCGGYQCFITGEESTGLLKFDNGNFSFDYPDQAVALRFINLNFSPDSKERKLKLGIQPYSYNYTDDTFSLKRKFQLENYTYIQEYNFIQVIDQSTLNIPTFITVFQMNPQQNDVEIYTIIPKSLWDGISQIGSFFGWVALVSSLIFLINRKLFNRRLSQRLKNKYGSSGNIGDIQDIYAFETILELKQRLRDFDEKFQQFELQTLNTAASFKAKNAVNEITSE</sequence>
<reference evidence="2 3" key="1">
    <citation type="submission" date="2014-06" db="EMBL/GenBank/DDBJ databases">
        <authorList>
            <person name="Swart Estienne"/>
        </authorList>
    </citation>
    <scope>NUCLEOTIDE SEQUENCE [LARGE SCALE GENOMIC DNA]</scope>
    <source>
        <strain evidence="2 3">130c</strain>
    </source>
</reference>
<evidence type="ECO:0000313" key="2">
    <source>
        <dbReference type="EMBL" id="CDW86936.1"/>
    </source>
</evidence>
<gene>
    <name evidence="2" type="primary">Contig14353.g15289</name>
    <name evidence="2" type="ORF">STYLEM_16036</name>
</gene>
<protein>
    <submittedName>
        <fullName evidence="2">Uncharacterized protein</fullName>
    </submittedName>
</protein>
<keyword evidence="1" id="KW-0812">Transmembrane</keyword>
<keyword evidence="3" id="KW-1185">Reference proteome</keyword>
<name>A0A078AXY0_STYLE</name>
<proteinExistence type="predicted"/>
<evidence type="ECO:0000256" key="1">
    <source>
        <dbReference type="SAM" id="Phobius"/>
    </source>
</evidence>
<dbReference type="AlphaFoldDB" id="A0A078AXY0"/>
<dbReference type="EMBL" id="CCKQ01015131">
    <property type="protein sequence ID" value="CDW86936.1"/>
    <property type="molecule type" value="Genomic_DNA"/>
</dbReference>
<keyword evidence="1" id="KW-1133">Transmembrane helix</keyword>
<feature type="transmembrane region" description="Helical" evidence="1">
    <location>
        <begin position="205"/>
        <end position="224"/>
    </location>
</feature>